<evidence type="ECO:0000256" key="1">
    <source>
        <dbReference type="ARBA" id="ARBA00001957"/>
    </source>
</evidence>
<accession>A0A2S0Q5N5</accession>
<evidence type="ECO:0000313" key="8">
    <source>
        <dbReference type="Proteomes" id="UP000244056"/>
    </source>
</evidence>
<dbReference type="InterPro" id="IPR036736">
    <property type="entry name" value="ACP-like_sf"/>
</dbReference>
<dbReference type="InterPro" id="IPR042099">
    <property type="entry name" value="ANL_N_sf"/>
</dbReference>
<evidence type="ECO:0000256" key="4">
    <source>
        <dbReference type="ARBA" id="ARBA00022553"/>
    </source>
</evidence>
<dbReference type="FunFam" id="1.10.1200.10:FF:000005">
    <property type="entry name" value="Nonribosomal peptide synthetase 1"/>
    <property type="match status" value="1"/>
</dbReference>
<dbReference type="InterPro" id="IPR001242">
    <property type="entry name" value="Condensation_dom"/>
</dbReference>
<dbReference type="Pfam" id="PF00501">
    <property type="entry name" value="AMP-binding"/>
    <property type="match status" value="1"/>
</dbReference>
<evidence type="ECO:0000259" key="6">
    <source>
        <dbReference type="PROSITE" id="PS50075"/>
    </source>
</evidence>
<dbReference type="Gene3D" id="3.30.300.30">
    <property type="match status" value="1"/>
</dbReference>
<dbReference type="EMBL" id="CP020114">
    <property type="protein sequence ID" value="AVZ29697.1"/>
    <property type="molecule type" value="Genomic_DNA"/>
</dbReference>
<dbReference type="FunFam" id="3.30.559.10:FF:000012">
    <property type="entry name" value="Non-ribosomal peptide synthetase"/>
    <property type="match status" value="1"/>
</dbReference>
<dbReference type="KEGG" id="nsp:BMF81_00507"/>
<protein>
    <submittedName>
        <fullName evidence="7">Linear gramicidin synthase subunit B</fullName>
    </submittedName>
</protein>
<sequence length="1650" mass="185625">MRAINSPIQHIEMKSSEPSINQELKNRIAALPPEKRVLFEQILRQQTNSGKFSPQKTIPRRQENTELPLSLAQERLWFLDQIDPHNCAYNIAISWQLTGNLNIPALFTSLQTIIHRHESLRTAFPSQEGKPYQEVFPTVDLQLPVIDLQSLPPQQQTQAAENLAKLEASQPFDLTQAPLMRVKLIRLTPHQTTLLLTLHHIIADGWSRGILLRELAICYRAFIKGEKPSLPELPIQYADFALWQREWLQKEEMTAQLAYWRQKLAALPTLELPTDYPRSPLQKFQGKTESYLLPKNLLESLKNLSKQQGVTLFMLLLTAFKILLHRYSQQDEIVLGVPSANRDRQEIEGLIGFFVNTLVLRTDISGNPTFQSLLERIRTTAADAYQHQEIPFAKVVEALQIERDLSHNPLVQVMFQVQNAAYQLQNDTHLDLQLPDLKIQQTWVETGATKFDLTCHLVERSEGLLVVMEYCTDLFEQQTITRMIQHLRMILTAVVENSSRKISEISILTPEEEHQILVEWNQTQVNYPQKWLHQLFESQVERTPDHIAVCYREQNLTYQELNSKANQLAYHLQNLGIGCESLVGIYLELSPELIIALLAVLKAGGAYVPLDSKLPPERLAYMLQDAKPEILLTMAASVATLPNYEGTVLCLDEDWQIIAQNPENNRNHIVTGENLAYIIYTSGSTGTPKGVMLTHRGLANYLHWAIATYPVTAGMGVPVQSAISFDATITSLYPPLLVGKAVILLPETEEIAALSNALSSATNFSLVKLTPAHLSILSQLLPQPSFSDDLENPSPNLSPTRREALTFPPSLVGKGVRGLGFPDDVKSQLSPPVQTGYPQALIIGGEALTEQHLEFWRRYFPQTRLINEYGPTETVVGCCVYDATDTPLTNANIPIGRPIANTQLYILDQYLQPVPVGVPGELFIGGAGVARGYLNRPDLTAKRFINIGNGAKYHPTPLYKTGDRTRYRPDGTIEYLGRLDNQVKIRGFRIELGEIAASLKTHPSVQEAVVILRTDHPNQPQLVAYLVGNQINSELTDFRQYLAPKLPAYMLPSAFVWLEQLPLTTNGKVDKLQLPAPPAKAQSKQIAARTATEIILVKIWSEVLGSTIGIQDNFFEHGVDSILSIQMVAKANQAGIKLTPKQLFQHQTIAELAPLVEIAPETAAEQGLVTGIVALTPIQHWLFEQNLHNWDHFNQAVLLEVAADLEANYLRQAIEELVLHHDILRSCFVHLSLNGTWEQNIIPRLENEGMLTVINLAELPKNQQTQQIEFIASQLQASLDLATGKLFQVALFQLGNGEHDGLLFIMHHLVIDGVSWRILLEDLVTAYQQLKVNQTPVQLPAKTTSFPAWAQSLVNYAKSEKIEAELTTWLELLPQESLPYQLPQLVKEKEYNTVASEAEIQVTLDSSQTRALLEAVPKAYQTEINDVLLTALALTLRQWTKQSSLLIDLEAHGREDLFTNTNITRTVGWFTTIFPVFLELKTTNDLGVNLKYVKEHLRRIPQKGIGYGILRYLSTNKNLSQTLQALPQSAISFNYLGQIDLFSSQAWILGLAKESTGLSSHPLNARRYVLNINAWIAQSQLQIQLRYSHNLHDKATIEYLAQEFIKTLQAIIQHCQSAENGGYTPSDFAGARLNQQQLDKILNKLQPKKR</sequence>
<feature type="domain" description="Carrier" evidence="6">
    <location>
        <begin position="1087"/>
        <end position="1160"/>
    </location>
</feature>
<dbReference type="SUPFAM" id="SSF56801">
    <property type="entry name" value="Acetyl-CoA synthetase-like"/>
    <property type="match status" value="1"/>
</dbReference>
<dbReference type="NCBIfam" id="TIGR01720">
    <property type="entry name" value="NRPS-para261"/>
    <property type="match status" value="1"/>
</dbReference>
<dbReference type="InterPro" id="IPR000873">
    <property type="entry name" value="AMP-dep_synth/lig_dom"/>
</dbReference>
<dbReference type="Gene3D" id="3.40.50.12780">
    <property type="entry name" value="N-terminal domain of ligase-like"/>
    <property type="match status" value="1"/>
</dbReference>
<dbReference type="GO" id="GO:0017000">
    <property type="term" value="P:antibiotic biosynthetic process"/>
    <property type="evidence" value="ECO:0007669"/>
    <property type="project" value="UniProtKB-KW"/>
</dbReference>
<dbReference type="SMART" id="SM01294">
    <property type="entry name" value="PKS_PP_betabranch"/>
    <property type="match status" value="1"/>
</dbReference>
<evidence type="ECO:0000256" key="5">
    <source>
        <dbReference type="ARBA" id="ARBA00023194"/>
    </source>
</evidence>
<dbReference type="Gene3D" id="1.10.1200.10">
    <property type="entry name" value="ACP-like"/>
    <property type="match status" value="1"/>
</dbReference>
<evidence type="ECO:0000256" key="3">
    <source>
        <dbReference type="ARBA" id="ARBA00022450"/>
    </source>
</evidence>
<name>A0A2S0Q5N5_NODSP</name>
<organism evidence="7 8">
    <name type="scientific">Nodularia spumigena UHCC 0039</name>
    <dbReference type="NCBI Taxonomy" id="1914872"/>
    <lineage>
        <taxon>Bacteria</taxon>
        <taxon>Bacillati</taxon>
        <taxon>Cyanobacteriota</taxon>
        <taxon>Cyanophyceae</taxon>
        <taxon>Nostocales</taxon>
        <taxon>Nodulariaceae</taxon>
        <taxon>Nodularia</taxon>
    </lineage>
</organism>
<proteinExistence type="inferred from homology"/>
<dbReference type="Pfam" id="PF13193">
    <property type="entry name" value="AMP-binding_C"/>
    <property type="match status" value="1"/>
</dbReference>
<dbReference type="Proteomes" id="UP000244056">
    <property type="component" value="Chromosome"/>
</dbReference>
<dbReference type="PANTHER" id="PTHR45398">
    <property type="match status" value="1"/>
</dbReference>
<dbReference type="InterPro" id="IPR010060">
    <property type="entry name" value="NRPS_synth"/>
</dbReference>
<evidence type="ECO:0000256" key="2">
    <source>
        <dbReference type="ARBA" id="ARBA00006432"/>
    </source>
</evidence>
<keyword evidence="4" id="KW-0597">Phosphoprotein</keyword>
<dbReference type="FunFam" id="3.40.50.980:FF:000001">
    <property type="entry name" value="Non-ribosomal peptide synthetase"/>
    <property type="match status" value="1"/>
</dbReference>
<dbReference type="FunFam" id="3.30.300.30:FF:000010">
    <property type="entry name" value="Enterobactin synthetase component F"/>
    <property type="match status" value="1"/>
</dbReference>
<dbReference type="InterPro" id="IPR020845">
    <property type="entry name" value="AMP-binding_CS"/>
</dbReference>
<dbReference type="Gene3D" id="3.40.50.980">
    <property type="match status" value="1"/>
</dbReference>
<dbReference type="SUPFAM" id="SSF47336">
    <property type="entry name" value="ACP-like"/>
    <property type="match status" value="1"/>
</dbReference>
<dbReference type="CDD" id="cd19531">
    <property type="entry name" value="LCL_NRPS-like"/>
    <property type="match status" value="1"/>
</dbReference>
<dbReference type="PANTHER" id="PTHR45398:SF1">
    <property type="entry name" value="ENZYME, PUTATIVE (JCVI)-RELATED"/>
    <property type="match status" value="1"/>
</dbReference>
<dbReference type="FunFam" id="2.30.38.10:FF:000001">
    <property type="entry name" value="Non-ribosomal peptide synthetase PvdI"/>
    <property type="match status" value="1"/>
</dbReference>
<reference evidence="7 8" key="1">
    <citation type="submission" date="2017-03" db="EMBL/GenBank/DDBJ databases">
        <title>Comparative genomics of the toxic Baltic Sea cyanobacteria Nodularia spumigena UHCC 0039 and its response on varying salinity.</title>
        <authorList>
            <person name="Teikari J.E."/>
        </authorList>
    </citation>
    <scope>NUCLEOTIDE SEQUENCE [LARGE SCALE GENOMIC DNA]</scope>
    <source>
        <strain evidence="7 8">UHCC 0039</strain>
    </source>
</reference>
<dbReference type="CDD" id="cd19534">
    <property type="entry name" value="E_NRPS"/>
    <property type="match status" value="1"/>
</dbReference>
<dbReference type="Gene3D" id="3.30.559.30">
    <property type="entry name" value="Nonribosomal peptide synthetase, condensation domain"/>
    <property type="match status" value="2"/>
</dbReference>
<gene>
    <name evidence="7" type="primary">lgrB_3</name>
    <name evidence="7" type="ORF">BMF81_00507</name>
</gene>
<dbReference type="Gene3D" id="2.30.38.10">
    <property type="entry name" value="Luciferase, Domain 3"/>
    <property type="match status" value="1"/>
</dbReference>
<dbReference type="PROSITE" id="PS50075">
    <property type="entry name" value="CARRIER"/>
    <property type="match status" value="1"/>
</dbReference>
<evidence type="ECO:0000313" key="7">
    <source>
        <dbReference type="EMBL" id="AVZ29697.1"/>
    </source>
</evidence>
<dbReference type="InterPro" id="IPR045851">
    <property type="entry name" value="AMP-bd_C_sf"/>
</dbReference>
<dbReference type="Pfam" id="PF00550">
    <property type="entry name" value="PP-binding"/>
    <property type="match status" value="1"/>
</dbReference>
<comment type="similarity">
    <text evidence="2">Belongs to the ATP-dependent AMP-binding enzyme family.</text>
</comment>
<dbReference type="GO" id="GO:0003824">
    <property type="term" value="F:catalytic activity"/>
    <property type="evidence" value="ECO:0007669"/>
    <property type="project" value="InterPro"/>
</dbReference>
<keyword evidence="3" id="KW-0596">Phosphopantetheine</keyword>
<dbReference type="InterPro" id="IPR023213">
    <property type="entry name" value="CAT-like_dom_sf"/>
</dbReference>
<dbReference type="GO" id="GO:0044550">
    <property type="term" value="P:secondary metabolite biosynthetic process"/>
    <property type="evidence" value="ECO:0007669"/>
    <property type="project" value="UniProtKB-ARBA"/>
</dbReference>
<comment type="cofactor">
    <cofactor evidence="1">
        <name>pantetheine 4'-phosphate</name>
        <dbReference type="ChEBI" id="CHEBI:47942"/>
    </cofactor>
</comment>
<dbReference type="PROSITE" id="PS00455">
    <property type="entry name" value="AMP_BINDING"/>
    <property type="match status" value="1"/>
</dbReference>
<dbReference type="InterPro" id="IPR025110">
    <property type="entry name" value="AMP-bd_C"/>
</dbReference>
<keyword evidence="5" id="KW-0045">Antibiotic biosynthesis</keyword>
<dbReference type="CDD" id="cd05930">
    <property type="entry name" value="A_NRPS"/>
    <property type="match status" value="1"/>
</dbReference>
<dbReference type="Gene3D" id="3.30.559.10">
    <property type="entry name" value="Chloramphenicol acetyltransferase-like domain"/>
    <property type="match status" value="2"/>
</dbReference>
<dbReference type="SUPFAM" id="SSF52777">
    <property type="entry name" value="CoA-dependent acyltransferases"/>
    <property type="match status" value="4"/>
</dbReference>
<dbReference type="Pfam" id="PF00668">
    <property type="entry name" value="Condensation"/>
    <property type="match status" value="2"/>
</dbReference>
<dbReference type="GO" id="GO:0008610">
    <property type="term" value="P:lipid biosynthetic process"/>
    <property type="evidence" value="ECO:0007669"/>
    <property type="project" value="UniProtKB-ARBA"/>
</dbReference>
<dbReference type="InterPro" id="IPR009081">
    <property type="entry name" value="PP-bd_ACP"/>
</dbReference>